<dbReference type="STRING" id="580332.Slit_2884"/>
<dbReference type="InterPro" id="IPR029063">
    <property type="entry name" value="SAM-dependent_MTases_sf"/>
</dbReference>
<sequence length="326" mass="38244">MLKRFVADVGVPIADLILAPLVAMAAILMKLVRRLGIWRMPVARRIFNRIGVYPIRDHYYEPMYNYKKYLQHSLRDERNLPGIDHNEAGQISWLKKFDYADELQRLPSAPTVDRSYYYNNPNFAEGDAEYLYSLIRLCKPKRIIEIGSGFSTLMARAAIEQNRNEDSGYQCLHQCIEPYEMQWLDKVEGIEVVRQKVENVDQSIFRQLVANDILFIDSSHVIRPQSDVLTECLEILPILNAGVLIHIHDIFTPCDYLDHWLIDEVKLWNEQYLLEAFLSCNPHFEIIAALNFLSRHHSDEMKNKFPMLRLNPAHLEPRSFWIRKVD</sequence>
<reference evidence="2 3" key="1">
    <citation type="submission" date="2010-03" db="EMBL/GenBank/DDBJ databases">
        <title>Complete sequence of Sideroxydans lithotrophicus ES-1.</title>
        <authorList>
            <consortium name="US DOE Joint Genome Institute"/>
            <person name="Lucas S."/>
            <person name="Copeland A."/>
            <person name="Lapidus A."/>
            <person name="Cheng J.-F."/>
            <person name="Bruce D."/>
            <person name="Goodwin L."/>
            <person name="Pitluck S."/>
            <person name="Munk A.C."/>
            <person name="Detter J.C."/>
            <person name="Han C."/>
            <person name="Tapia R."/>
            <person name="Larimer F."/>
            <person name="Land M."/>
            <person name="Hauser L."/>
            <person name="Kyrpides N."/>
            <person name="Ivanova N."/>
            <person name="Emerson D."/>
            <person name="Woyke T."/>
        </authorList>
    </citation>
    <scope>NUCLEOTIDE SEQUENCE [LARGE SCALE GENOMIC DNA]</scope>
    <source>
        <strain evidence="2 3">ES-1</strain>
    </source>
</reference>
<dbReference type="AlphaFoldDB" id="D5CQ88"/>
<dbReference type="HOGENOM" id="CLU_058422_0_0_4"/>
<evidence type="ECO:0000313" key="2">
    <source>
        <dbReference type="EMBL" id="ADE13109.1"/>
    </source>
</evidence>
<dbReference type="SUPFAM" id="SSF53335">
    <property type="entry name" value="S-adenosyl-L-methionine-dependent methyltransferases"/>
    <property type="match status" value="1"/>
</dbReference>
<keyword evidence="1" id="KW-0472">Membrane</keyword>
<gene>
    <name evidence="2" type="ordered locus">Slit_2884</name>
</gene>
<accession>D5CQ88</accession>
<protein>
    <recommendedName>
        <fullName evidence="4">Class I SAM-dependent methyltransferase</fullName>
    </recommendedName>
</protein>
<dbReference type="EMBL" id="CP001965">
    <property type="protein sequence ID" value="ADE13109.1"/>
    <property type="molecule type" value="Genomic_DNA"/>
</dbReference>
<feature type="transmembrane region" description="Helical" evidence="1">
    <location>
        <begin position="12"/>
        <end position="32"/>
    </location>
</feature>
<dbReference type="Proteomes" id="UP000001625">
    <property type="component" value="Chromosome"/>
</dbReference>
<proteinExistence type="predicted"/>
<evidence type="ECO:0000256" key="1">
    <source>
        <dbReference type="SAM" id="Phobius"/>
    </source>
</evidence>
<dbReference type="KEGG" id="slt:Slit_2884"/>
<name>D5CQ88_SIDLE</name>
<evidence type="ECO:0008006" key="4">
    <source>
        <dbReference type="Google" id="ProtNLM"/>
    </source>
</evidence>
<keyword evidence="3" id="KW-1185">Reference proteome</keyword>
<keyword evidence="1" id="KW-0812">Transmembrane</keyword>
<keyword evidence="1" id="KW-1133">Transmembrane helix</keyword>
<dbReference type="Gene3D" id="3.40.50.150">
    <property type="entry name" value="Vaccinia Virus protein VP39"/>
    <property type="match status" value="1"/>
</dbReference>
<evidence type="ECO:0000313" key="3">
    <source>
        <dbReference type="Proteomes" id="UP000001625"/>
    </source>
</evidence>
<dbReference type="eggNOG" id="COG4122">
    <property type="taxonomic scope" value="Bacteria"/>
</dbReference>
<organism evidence="2 3">
    <name type="scientific">Sideroxydans lithotrophicus (strain ES-1)</name>
    <dbReference type="NCBI Taxonomy" id="580332"/>
    <lineage>
        <taxon>Bacteria</taxon>
        <taxon>Pseudomonadati</taxon>
        <taxon>Pseudomonadota</taxon>
        <taxon>Betaproteobacteria</taxon>
        <taxon>Nitrosomonadales</taxon>
        <taxon>Gallionellaceae</taxon>
        <taxon>Sideroxydans</taxon>
    </lineage>
</organism>
<dbReference type="OrthoDB" id="9795498at2"/>
<dbReference type="RefSeq" id="WP_013031005.1">
    <property type="nucleotide sequence ID" value="NC_013959.1"/>
</dbReference>
<dbReference type="Pfam" id="PF13578">
    <property type="entry name" value="Methyltransf_24"/>
    <property type="match status" value="1"/>
</dbReference>